<reference evidence="2" key="1">
    <citation type="submission" date="2017-07" db="EMBL/GenBank/DDBJ databases">
        <title>Comparative genome mining reveals phylogenetic distribution patterns of secondary metabolites in Amycolatopsis.</title>
        <authorList>
            <person name="Adamek M."/>
            <person name="Alanjary M."/>
            <person name="Sales-Ortells H."/>
            <person name="Goodfellow M."/>
            <person name="Bull A.T."/>
            <person name="Kalinowski J."/>
            <person name="Ziemert N."/>
        </authorList>
    </citation>
    <scope>NUCLEOTIDE SEQUENCE [LARGE SCALE GENOMIC DNA]</scope>
    <source>
        <strain evidence="2">H5</strain>
    </source>
</reference>
<gene>
    <name evidence="1" type="ORF">CF165_23650</name>
</gene>
<dbReference type="AlphaFoldDB" id="A0A229T229"/>
<comment type="caution">
    <text evidence="1">The sequence shown here is derived from an EMBL/GenBank/DDBJ whole genome shotgun (WGS) entry which is preliminary data.</text>
</comment>
<dbReference type="Proteomes" id="UP000215199">
    <property type="component" value="Unassembled WGS sequence"/>
</dbReference>
<proteinExistence type="predicted"/>
<name>A0A229T229_9PSEU</name>
<evidence type="ECO:0000313" key="2">
    <source>
        <dbReference type="Proteomes" id="UP000215199"/>
    </source>
</evidence>
<accession>A0A229T229</accession>
<dbReference type="EMBL" id="NMUL01000023">
    <property type="protein sequence ID" value="OXM65327.1"/>
    <property type="molecule type" value="Genomic_DNA"/>
</dbReference>
<evidence type="ECO:0000313" key="1">
    <source>
        <dbReference type="EMBL" id="OXM65327.1"/>
    </source>
</evidence>
<sequence length="68" mass="7749">MSCAWQRRLNRLSATVGERIPEPVQLYSLITLTFVLHEPDPASGDCACCTVVWPCDIVRHAYRLREGF</sequence>
<keyword evidence="2" id="KW-1185">Reference proteome</keyword>
<organism evidence="1 2">
    <name type="scientific">Amycolatopsis vastitatis</name>
    <dbReference type="NCBI Taxonomy" id="1905142"/>
    <lineage>
        <taxon>Bacteria</taxon>
        <taxon>Bacillati</taxon>
        <taxon>Actinomycetota</taxon>
        <taxon>Actinomycetes</taxon>
        <taxon>Pseudonocardiales</taxon>
        <taxon>Pseudonocardiaceae</taxon>
        <taxon>Amycolatopsis</taxon>
    </lineage>
</organism>
<protein>
    <submittedName>
        <fullName evidence="1">Uncharacterized protein</fullName>
    </submittedName>
</protein>